<dbReference type="AlphaFoldDB" id="A0A7U9KW54"/>
<dbReference type="Proteomes" id="UP000287830">
    <property type="component" value="Unassembled WGS sequence"/>
</dbReference>
<feature type="domain" description="PPM-type phosphatase" evidence="17">
    <location>
        <begin position="322"/>
        <end position="570"/>
    </location>
</feature>
<dbReference type="InterPro" id="IPR036457">
    <property type="entry name" value="PPM-type-like_dom_sf"/>
</dbReference>
<keyword evidence="4" id="KW-0479">Metal-binding</keyword>
<evidence type="ECO:0000256" key="1">
    <source>
        <dbReference type="ARBA" id="ARBA00013081"/>
    </source>
</evidence>
<evidence type="ECO:0000256" key="4">
    <source>
        <dbReference type="ARBA" id="ARBA00022723"/>
    </source>
</evidence>
<proteinExistence type="predicted"/>
<dbReference type="Pfam" id="PF07228">
    <property type="entry name" value="SpoIIE"/>
    <property type="match status" value="1"/>
</dbReference>
<evidence type="ECO:0000256" key="10">
    <source>
        <dbReference type="ARBA" id="ARBA00022912"/>
    </source>
</evidence>
<keyword evidence="5" id="KW-0547">Nucleotide-binding</keyword>
<evidence type="ECO:0000256" key="9">
    <source>
        <dbReference type="ARBA" id="ARBA00022842"/>
    </source>
</evidence>
<dbReference type="GO" id="GO:0046872">
    <property type="term" value="F:metal ion binding"/>
    <property type="evidence" value="ECO:0007669"/>
    <property type="project" value="UniProtKB-KW"/>
</dbReference>
<dbReference type="PANTHER" id="PTHR43156">
    <property type="entry name" value="STAGE II SPORULATION PROTEIN E-RELATED"/>
    <property type="match status" value="1"/>
</dbReference>
<evidence type="ECO:0000256" key="5">
    <source>
        <dbReference type="ARBA" id="ARBA00022741"/>
    </source>
</evidence>
<keyword evidence="10" id="KW-0904">Protein phosphatase</keyword>
<name>A0A7U9KW54_9ACTN</name>
<dbReference type="PANTHER" id="PTHR43156:SF2">
    <property type="entry name" value="STAGE II SPORULATION PROTEIN E"/>
    <property type="match status" value="1"/>
</dbReference>
<dbReference type="InterPro" id="IPR001932">
    <property type="entry name" value="PPM-type_phosphatase-like_dom"/>
</dbReference>
<feature type="region of interest" description="Disordered" evidence="16">
    <location>
        <begin position="721"/>
        <end position="748"/>
    </location>
</feature>
<comment type="catalytic activity">
    <reaction evidence="12">
        <text>O-phospho-L-seryl-[protein] + H2O = L-seryl-[protein] + phosphate</text>
        <dbReference type="Rhea" id="RHEA:20629"/>
        <dbReference type="Rhea" id="RHEA-COMP:9863"/>
        <dbReference type="Rhea" id="RHEA-COMP:11604"/>
        <dbReference type="ChEBI" id="CHEBI:15377"/>
        <dbReference type="ChEBI" id="CHEBI:29999"/>
        <dbReference type="ChEBI" id="CHEBI:43474"/>
        <dbReference type="ChEBI" id="CHEBI:83421"/>
        <dbReference type="EC" id="3.1.3.16"/>
    </reaction>
</comment>
<evidence type="ECO:0000256" key="11">
    <source>
        <dbReference type="ARBA" id="ARBA00023211"/>
    </source>
</evidence>
<evidence type="ECO:0000256" key="15">
    <source>
        <dbReference type="ARBA" id="ARBA00081350"/>
    </source>
</evidence>
<gene>
    <name evidence="18" type="ORF">OEIGOIKO_04239</name>
</gene>
<evidence type="ECO:0000256" key="7">
    <source>
        <dbReference type="ARBA" id="ARBA00022801"/>
    </source>
</evidence>
<dbReference type="EMBL" id="BHZC01000001">
    <property type="protein sequence ID" value="GCD36476.1"/>
    <property type="molecule type" value="Genomic_DNA"/>
</dbReference>
<evidence type="ECO:0000256" key="2">
    <source>
        <dbReference type="ARBA" id="ARBA00022553"/>
    </source>
</evidence>
<keyword evidence="9" id="KW-0460">Magnesium</keyword>
<keyword evidence="11" id="KW-0464">Manganese</keyword>
<dbReference type="Pfam" id="PF13581">
    <property type="entry name" value="HATPase_c_2"/>
    <property type="match status" value="1"/>
</dbReference>
<comment type="function">
    <text evidence="13">Primarily acts as an independent SigF regulator that is sensitive to the osmosensory signal, mediating the cross talk of PknD with the SigF regulon. Possesses both phosphatase and kinase activities. The kinase domain functions as a classic anti-sigma factor-like kinase to phosphorylate the anti-anti-sigma factor domain at the canonical regulatory site, and the phosphatase domain antagonizes this activity.</text>
</comment>
<dbReference type="SUPFAM" id="SSF55781">
    <property type="entry name" value="GAF domain-like"/>
    <property type="match status" value="1"/>
</dbReference>
<dbReference type="InterPro" id="IPR003018">
    <property type="entry name" value="GAF"/>
</dbReference>
<keyword evidence="8" id="KW-0067">ATP-binding</keyword>
<evidence type="ECO:0000256" key="3">
    <source>
        <dbReference type="ARBA" id="ARBA00022679"/>
    </source>
</evidence>
<dbReference type="InterPro" id="IPR003594">
    <property type="entry name" value="HATPase_dom"/>
</dbReference>
<keyword evidence="2" id="KW-0597">Phosphoprotein</keyword>
<keyword evidence="3" id="KW-0808">Transferase</keyword>
<dbReference type="EC" id="3.1.3.16" evidence="1"/>
<dbReference type="Pfam" id="PF21815">
    <property type="entry name" value="PAS_PdeA"/>
    <property type="match status" value="1"/>
</dbReference>
<evidence type="ECO:0000256" key="14">
    <source>
        <dbReference type="ARBA" id="ARBA00075117"/>
    </source>
</evidence>
<comment type="caution">
    <text evidence="18">The sequence shown here is derived from an EMBL/GenBank/DDBJ whole genome shotgun (WGS) entry which is preliminary data.</text>
</comment>
<evidence type="ECO:0000313" key="19">
    <source>
        <dbReference type="Proteomes" id="UP000287830"/>
    </source>
</evidence>
<dbReference type="InterPro" id="IPR036890">
    <property type="entry name" value="HATPase_C_sf"/>
</dbReference>
<dbReference type="GO" id="GO:0004722">
    <property type="term" value="F:protein serine/threonine phosphatase activity"/>
    <property type="evidence" value="ECO:0007669"/>
    <property type="project" value="UniProtKB-EC"/>
</dbReference>
<keyword evidence="7" id="KW-0378">Hydrolase</keyword>
<dbReference type="Gene3D" id="3.30.565.10">
    <property type="entry name" value="Histidine kinase-like ATPase, C-terminal domain"/>
    <property type="match status" value="1"/>
</dbReference>
<dbReference type="Gene3D" id="3.30.450.20">
    <property type="entry name" value="PAS domain"/>
    <property type="match status" value="1"/>
</dbReference>
<dbReference type="FunFam" id="3.60.40.10:FF:000005">
    <property type="entry name" value="Serine/threonine protein phosphatase"/>
    <property type="match status" value="1"/>
</dbReference>
<dbReference type="GO" id="GO:0016301">
    <property type="term" value="F:kinase activity"/>
    <property type="evidence" value="ECO:0007669"/>
    <property type="project" value="UniProtKB-KW"/>
</dbReference>
<dbReference type="GO" id="GO:0005524">
    <property type="term" value="F:ATP binding"/>
    <property type="evidence" value="ECO:0007669"/>
    <property type="project" value="UniProtKB-KW"/>
</dbReference>
<sequence length="748" mass="79886">MRTKDLLAATATGLWRWDNVSGEVTLDAETARLLGLPAEPTELSEAAMRSRLHPADFAEITGIVNLSVTESSVAEARLRVMDSSGRVLRTVRTRSRAFLRSDTDHTDYELVGTVQEIFETQPGTVSPHAPATGDWRRSREAFLLDAGRALAEAHSTAEVLRVAAGLSMPGFSPDGLAVFGIEGDRISVIGHHGHRQGDLAPFVDMPLDTDYPAAEVVRTGRAVYLPTPEDYRRRYPATWPLAAAFHRASWAFLPLVSAGRTVGAWMAAFGTPVAFTPDERSVLTTVARMLAQALARAGDQESRRELTDGLQRSMMPTVHPDIPGMTVAARYVPTGGGLEVGGDWYDMITLPSGRFALVIGDVQGHDVRAAGLMGQLRIALRAYASEGHHPDAVLSRASRFLSGINDTEFGGEDPRFATCLYIEVDPATGLLDIARAGHPDPTIRMADGTVLVRPTAGGLPLGIVPDTDYPTTRLVLEPGETMLVCTDGLIETGGHDLESGWARLRRVIETYGAADGEAADVVAPALEDAAGLEKLADALVQAVHGPPSYHTTGPFMDRREDDIAMLLLCREGGSCGVGTGGTAAHRPVRRTVLTVKQAEPERIAEARHQVRDVLHDWSDEDQVDSAVLMVSEMVTNVLMHTDGDALLVAEITGEKGSRRIRVDVADSSDELPHRRTPGELASSGRGLVLMELLAGAWGVDPRGDGKSTWFELYEDAAGGAEPSLADLSAPTAAPTAGPPSGPLPEPAA</sequence>
<feature type="compositionally biased region" description="Pro residues" evidence="16">
    <location>
        <begin position="736"/>
        <end position="748"/>
    </location>
</feature>
<evidence type="ECO:0000313" key="18">
    <source>
        <dbReference type="EMBL" id="GCD36476.1"/>
    </source>
</evidence>
<dbReference type="RefSeq" id="WP_244955255.1">
    <property type="nucleotide sequence ID" value="NZ_BHZC01000001.1"/>
</dbReference>
<dbReference type="Gene3D" id="3.60.40.10">
    <property type="entry name" value="PPM-type phosphatase domain"/>
    <property type="match status" value="1"/>
</dbReference>
<evidence type="ECO:0000256" key="8">
    <source>
        <dbReference type="ARBA" id="ARBA00022840"/>
    </source>
</evidence>
<dbReference type="InterPro" id="IPR029016">
    <property type="entry name" value="GAF-like_dom_sf"/>
</dbReference>
<evidence type="ECO:0000259" key="17">
    <source>
        <dbReference type="SMART" id="SM00331"/>
    </source>
</evidence>
<dbReference type="GeneID" id="95623102"/>
<organism evidence="18 19">
    <name type="scientific">Streptomyces chrestomyceticus JCM 4735</name>
    <dbReference type="NCBI Taxonomy" id="1306181"/>
    <lineage>
        <taxon>Bacteria</taxon>
        <taxon>Bacillati</taxon>
        <taxon>Actinomycetota</taxon>
        <taxon>Actinomycetes</taxon>
        <taxon>Kitasatosporales</taxon>
        <taxon>Streptomycetaceae</taxon>
        <taxon>Streptomyces</taxon>
    </lineage>
</organism>
<dbReference type="SMART" id="SM00331">
    <property type="entry name" value="PP2C_SIG"/>
    <property type="match status" value="1"/>
</dbReference>
<keyword evidence="6" id="KW-0418">Kinase</keyword>
<dbReference type="SUPFAM" id="SSF81606">
    <property type="entry name" value="PP2C-like"/>
    <property type="match status" value="1"/>
</dbReference>
<dbReference type="Pfam" id="PF13185">
    <property type="entry name" value="GAF_2"/>
    <property type="match status" value="1"/>
</dbReference>
<evidence type="ECO:0000256" key="12">
    <source>
        <dbReference type="ARBA" id="ARBA00047761"/>
    </source>
</evidence>
<accession>A0A7U9KW54</accession>
<evidence type="ECO:0000256" key="13">
    <source>
        <dbReference type="ARBA" id="ARBA00056274"/>
    </source>
</evidence>
<evidence type="ECO:0000256" key="6">
    <source>
        <dbReference type="ARBA" id="ARBA00022777"/>
    </source>
</evidence>
<dbReference type="InterPro" id="IPR048820">
    <property type="entry name" value="PdeA-like_PAS"/>
</dbReference>
<dbReference type="Gene3D" id="3.30.450.40">
    <property type="match status" value="1"/>
</dbReference>
<dbReference type="InterPro" id="IPR052016">
    <property type="entry name" value="Bact_Sigma-Reg"/>
</dbReference>
<dbReference type="CDD" id="cd16936">
    <property type="entry name" value="HATPase_RsbW-like"/>
    <property type="match status" value="1"/>
</dbReference>
<evidence type="ECO:0000256" key="16">
    <source>
        <dbReference type="SAM" id="MobiDB-lite"/>
    </source>
</evidence>
<reference evidence="18 19" key="1">
    <citation type="submission" date="2018-11" db="EMBL/GenBank/DDBJ databases">
        <title>Whole genome sequence of Streptomyces chrestomyceticus NBRC 13444(T).</title>
        <authorList>
            <person name="Komaki H."/>
            <person name="Tamura T."/>
        </authorList>
    </citation>
    <scope>NUCLEOTIDE SEQUENCE [LARGE SCALE GENOMIC DNA]</scope>
    <source>
        <strain evidence="18 19">NBRC 13444</strain>
    </source>
</reference>
<protein>
    <recommendedName>
        <fullName evidence="1">protein-serine/threonine phosphatase</fullName>
        <ecNumber evidence="1">3.1.3.16</ecNumber>
    </recommendedName>
    <alternativeName>
        <fullName evidence="15">Protein-serine/threonine phosphatase</fullName>
    </alternativeName>
    <alternativeName>
        <fullName evidence="14">Serine/threonine-protein kinase</fullName>
    </alternativeName>
</protein>